<evidence type="ECO:0000313" key="12">
    <source>
        <dbReference type="Proteomes" id="UP001167160"/>
    </source>
</evidence>
<evidence type="ECO:0000259" key="10">
    <source>
        <dbReference type="Pfam" id="PF00720"/>
    </source>
</evidence>
<dbReference type="EMBL" id="JAMQGM010000017">
    <property type="protein sequence ID" value="MCM2577294.1"/>
    <property type="molecule type" value="Genomic_DNA"/>
</dbReference>
<evidence type="ECO:0000256" key="8">
    <source>
        <dbReference type="RuleBase" id="RU003471"/>
    </source>
</evidence>
<proteinExistence type="inferred from homology"/>
<dbReference type="InterPro" id="IPR023549">
    <property type="entry name" value="Subtilisin_inhibitor"/>
</dbReference>
<dbReference type="Proteomes" id="UP001167160">
    <property type="component" value="Unassembled WGS sequence"/>
</dbReference>
<comment type="subunit">
    <text evidence="3">Homodimer.</text>
</comment>
<sequence>MRMRLPRTARPALVAGALLVPFLALPAAASPAAPPAGRGPGAVQPEAHLDLAIHQGGMNGSVVARAVLACLPVGGTHPHRASACAALERAGADFTAIPANFGSCPTVSSPVTVTANGFWKKKAVDFRKEYPNRCLAERATGEVFRF</sequence>
<evidence type="ECO:0000256" key="4">
    <source>
        <dbReference type="ARBA" id="ARBA00022525"/>
    </source>
</evidence>
<keyword evidence="6 8" id="KW-0722">Serine protease inhibitor</keyword>
<evidence type="ECO:0000313" key="11">
    <source>
        <dbReference type="EMBL" id="MCM2577294.1"/>
    </source>
</evidence>
<keyword evidence="4" id="KW-0964">Secreted</keyword>
<protein>
    <submittedName>
        <fullName evidence="11">Subtilase-type protease inhibitor</fullName>
    </submittedName>
</protein>
<comment type="caution">
    <text evidence="11">The sequence shown here is derived from an EMBL/GenBank/DDBJ whole genome shotgun (WGS) entry which is preliminary data.</text>
</comment>
<organism evidence="11 12">
    <name type="scientific">Streptomyces meridianus</name>
    <dbReference type="NCBI Taxonomy" id="2938945"/>
    <lineage>
        <taxon>Bacteria</taxon>
        <taxon>Bacillati</taxon>
        <taxon>Actinomycetota</taxon>
        <taxon>Actinomycetes</taxon>
        <taxon>Kitasatosporales</taxon>
        <taxon>Streptomycetaceae</taxon>
        <taxon>Streptomyces</taxon>
    </lineage>
</organism>
<evidence type="ECO:0000256" key="7">
    <source>
        <dbReference type="ARBA" id="ARBA00023157"/>
    </source>
</evidence>
<feature type="domain" description="Subtilisin inhibitor" evidence="10">
    <location>
        <begin position="48"/>
        <end position="132"/>
    </location>
</feature>
<evidence type="ECO:0000256" key="5">
    <source>
        <dbReference type="ARBA" id="ARBA00022690"/>
    </source>
</evidence>
<evidence type="ECO:0000256" key="1">
    <source>
        <dbReference type="ARBA" id="ARBA00004613"/>
    </source>
</evidence>
<comment type="subcellular location">
    <subcellularLocation>
        <location evidence="1">Secreted</location>
    </subcellularLocation>
</comment>
<name>A0ABT0X695_9ACTN</name>
<gene>
    <name evidence="11" type="ORF">M1E25_08005</name>
</gene>
<feature type="chain" id="PRO_5045720281" evidence="9">
    <location>
        <begin position="33"/>
        <end position="146"/>
    </location>
</feature>
<dbReference type="SUPFAM" id="SSF55399">
    <property type="entry name" value="Subtilisin inhibitor"/>
    <property type="match status" value="1"/>
</dbReference>
<dbReference type="Gene3D" id="3.30.350.10">
    <property type="entry name" value="Subtilisin inhibitor-like"/>
    <property type="match status" value="1"/>
</dbReference>
<evidence type="ECO:0000256" key="3">
    <source>
        <dbReference type="ARBA" id="ARBA00011738"/>
    </source>
</evidence>
<comment type="similarity">
    <text evidence="2 8">Belongs to the protease inhibitor I16 (SSI) family.</text>
</comment>
<evidence type="ECO:0000256" key="6">
    <source>
        <dbReference type="ARBA" id="ARBA00022900"/>
    </source>
</evidence>
<dbReference type="InterPro" id="IPR000691">
    <property type="entry name" value="Prot_inh_I16_SSI"/>
</dbReference>
<dbReference type="GO" id="GO:0030414">
    <property type="term" value="F:peptidase inhibitor activity"/>
    <property type="evidence" value="ECO:0007669"/>
    <property type="project" value="UniProtKB-KW"/>
</dbReference>
<reference evidence="11" key="1">
    <citation type="journal article" date="2023" name="Int. J. Syst. Evol. Microbiol.">
        <title>Streptomyces meridianus sp. nov. isolated from brackish water of the Tagus estuary in Alcochete, Portugal.</title>
        <authorList>
            <person name="Santos J.D.N."/>
            <person name="Klimek D."/>
            <person name="Calusinska M."/>
            <person name="Lobo Da Cunha A."/>
            <person name="Catita J."/>
            <person name="Goncalves H."/>
            <person name="Gonzalez I."/>
            <person name="Reyes F."/>
            <person name="Lage O.M."/>
        </authorList>
    </citation>
    <scope>NUCLEOTIDE SEQUENCE</scope>
    <source>
        <strain evidence="11">MTZ3.1</strain>
    </source>
</reference>
<dbReference type="PROSITE" id="PS00999">
    <property type="entry name" value="SSI"/>
    <property type="match status" value="1"/>
</dbReference>
<dbReference type="InterPro" id="IPR020054">
    <property type="entry name" value="Prot_inh_SSI_I16_CS"/>
</dbReference>
<keyword evidence="9" id="KW-0732">Signal</keyword>
<dbReference type="Pfam" id="PF00720">
    <property type="entry name" value="SSI"/>
    <property type="match status" value="1"/>
</dbReference>
<keyword evidence="7" id="KW-1015">Disulfide bond</keyword>
<evidence type="ECO:0000256" key="2">
    <source>
        <dbReference type="ARBA" id="ARBA00010472"/>
    </source>
</evidence>
<evidence type="ECO:0000256" key="9">
    <source>
        <dbReference type="SAM" id="SignalP"/>
    </source>
</evidence>
<feature type="signal peptide" evidence="9">
    <location>
        <begin position="1"/>
        <end position="32"/>
    </location>
</feature>
<keyword evidence="12" id="KW-1185">Reference proteome</keyword>
<accession>A0ABT0X695</accession>
<dbReference type="PRINTS" id="PR00294">
    <property type="entry name" value="SSBTLNINHBTR"/>
</dbReference>
<keyword evidence="5 8" id="KW-0646">Protease inhibitor</keyword>
<dbReference type="RefSeq" id="WP_251411884.1">
    <property type="nucleotide sequence ID" value="NZ_JAMQGM010000017.1"/>
</dbReference>
<dbReference type="InterPro" id="IPR036819">
    <property type="entry name" value="Subtilisin_inhibitor-like_sf"/>
</dbReference>